<evidence type="ECO:0000313" key="2">
    <source>
        <dbReference type="Proteomes" id="UP000051658"/>
    </source>
</evidence>
<keyword evidence="2" id="KW-1185">Reference proteome</keyword>
<dbReference type="EMBL" id="JQBS01000018">
    <property type="protein sequence ID" value="KRN56748.1"/>
    <property type="molecule type" value="Genomic_DNA"/>
</dbReference>
<gene>
    <name evidence="1" type="ORF">IV74_GL000749</name>
</gene>
<dbReference type="AlphaFoldDB" id="A0A0R2I3I2"/>
<accession>A0A0R2I3I2</accession>
<dbReference type="PATRIC" id="fig|1449336.4.peg.766"/>
<comment type="caution">
    <text evidence="1">The sequence shown here is derived from an EMBL/GenBank/DDBJ whole genome shotgun (WGS) entry which is preliminary data.</text>
</comment>
<dbReference type="GeneID" id="89587694"/>
<organism evidence="1 2">
    <name type="scientific">Carnobacterium divergens DSM 20623</name>
    <dbReference type="NCBI Taxonomy" id="1449336"/>
    <lineage>
        <taxon>Bacteria</taxon>
        <taxon>Bacillati</taxon>
        <taxon>Bacillota</taxon>
        <taxon>Bacilli</taxon>
        <taxon>Lactobacillales</taxon>
        <taxon>Carnobacteriaceae</taxon>
        <taxon>Carnobacterium</taxon>
    </lineage>
</organism>
<proteinExistence type="predicted"/>
<protein>
    <submittedName>
        <fullName evidence="1">Uncharacterized protein</fullName>
    </submittedName>
</protein>
<sequence length="83" mass="9091">MALYVGINKFLVNSGLLEGPQYGGPVSALAGTMNYFGQGGGLSDVSSINKFPYIKDALNWIDEKHTFISEKDKEKKKLKTSPH</sequence>
<reference evidence="1 2" key="1">
    <citation type="journal article" date="2015" name="Genome Announc.">
        <title>Expanding the biotechnology potential of lactobacilli through comparative genomics of 213 strains and associated genera.</title>
        <authorList>
            <person name="Sun Z."/>
            <person name="Harris H.M."/>
            <person name="McCann A."/>
            <person name="Guo C."/>
            <person name="Argimon S."/>
            <person name="Zhang W."/>
            <person name="Yang X."/>
            <person name="Jeffery I.B."/>
            <person name="Cooney J.C."/>
            <person name="Kagawa T.F."/>
            <person name="Liu W."/>
            <person name="Song Y."/>
            <person name="Salvetti E."/>
            <person name="Wrobel A."/>
            <person name="Rasinkangas P."/>
            <person name="Parkhill J."/>
            <person name="Rea M.C."/>
            <person name="O'Sullivan O."/>
            <person name="Ritari J."/>
            <person name="Douillard F.P."/>
            <person name="Paul Ross R."/>
            <person name="Yang R."/>
            <person name="Briner A.E."/>
            <person name="Felis G.E."/>
            <person name="de Vos W.M."/>
            <person name="Barrangou R."/>
            <person name="Klaenhammer T.R."/>
            <person name="Caufield P.W."/>
            <person name="Cui Y."/>
            <person name="Zhang H."/>
            <person name="O'Toole P.W."/>
        </authorList>
    </citation>
    <scope>NUCLEOTIDE SEQUENCE [LARGE SCALE GENOMIC DNA]</scope>
    <source>
        <strain evidence="1 2">DSM 20623</strain>
    </source>
</reference>
<dbReference type="RefSeq" id="WP_051915712.1">
    <property type="nucleotide sequence ID" value="NZ_JQBS01000018.1"/>
</dbReference>
<name>A0A0R2I3I2_CARDV</name>
<dbReference type="Proteomes" id="UP000051658">
    <property type="component" value="Unassembled WGS sequence"/>
</dbReference>
<evidence type="ECO:0000313" key="1">
    <source>
        <dbReference type="EMBL" id="KRN56748.1"/>
    </source>
</evidence>